<evidence type="ECO:0000256" key="1">
    <source>
        <dbReference type="ARBA" id="ARBA00004141"/>
    </source>
</evidence>
<protein>
    <submittedName>
        <fullName evidence="8">Transmembrane protein 16K</fullName>
    </submittedName>
</protein>
<feature type="domain" description="Anoctamin alpha-beta plait" evidence="7">
    <location>
        <begin position="48"/>
        <end position="170"/>
    </location>
</feature>
<reference evidence="9" key="1">
    <citation type="journal article" date="2010" name="Genome Res.">
        <title>Population genomic sequencing of Coccidioides fungi reveals recent hybridization and transposon control.</title>
        <authorList>
            <person name="Neafsey D.E."/>
            <person name="Barker B.M."/>
            <person name="Sharpton T.J."/>
            <person name="Stajich J.E."/>
            <person name="Park D.J."/>
            <person name="Whiston E."/>
            <person name="Hung C.-Y."/>
            <person name="McMahan C."/>
            <person name="White J."/>
            <person name="Sykes S."/>
            <person name="Heiman D."/>
            <person name="Young S."/>
            <person name="Zeng Q."/>
            <person name="Abouelleil A."/>
            <person name="Aftuck L."/>
            <person name="Bessette D."/>
            <person name="Brown A."/>
            <person name="FitzGerald M."/>
            <person name="Lui A."/>
            <person name="Macdonald J.P."/>
            <person name="Priest M."/>
            <person name="Orbach M.J."/>
            <person name="Galgiani J.N."/>
            <person name="Kirkland T.N."/>
            <person name="Cole G.T."/>
            <person name="Birren B.W."/>
            <person name="Henn M.R."/>
            <person name="Taylor J.W."/>
            <person name="Rounsley S.D."/>
        </authorList>
    </citation>
    <scope>NUCLEOTIDE SEQUENCE [LARGE SCALE GENOMIC DNA]</scope>
    <source>
        <strain evidence="9">RMSCC 2394</strain>
    </source>
</reference>
<dbReference type="InterPro" id="IPR007632">
    <property type="entry name" value="Anoctamin"/>
</dbReference>
<dbReference type="InterPro" id="IPR049456">
    <property type="entry name" value="Anoctamin_N_fung"/>
</dbReference>
<comment type="subcellular location">
    <subcellularLocation>
        <location evidence="1">Membrane</location>
        <topology evidence="1">Multi-pass membrane protein</topology>
    </subcellularLocation>
</comment>
<feature type="transmembrane region" description="Helical" evidence="5">
    <location>
        <begin position="352"/>
        <end position="373"/>
    </location>
</feature>
<evidence type="ECO:0000256" key="3">
    <source>
        <dbReference type="ARBA" id="ARBA00022989"/>
    </source>
</evidence>
<keyword evidence="4 5" id="KW-0472">Membrane</keyword>
<evidence type="ECO:0000259" key="7">
    <source>
        <dbReference type="Pfam" id="PF20877"/>
    </source>
</evidence>
<feature type="transmembrane region" description="Helical" evidence="5">
    <location>
        <begin position="401"/>
        <end position="422"/>
    </location>
</feature>
<dbReference type="EMBL" id="DS028096">
    <property type="protein sequence ID" value="KMP07094.1"/>
    <property type="molecule type" value="Genomic_DNA"/>
</dbReference>
<evidence type="ECO:0000259" key="6">
    <source>
        <dbReference type="Pfam" id="PF04547"/>
    </source>
</evidence>
<evidence type="ECO:0000313" key="8">
    <source>
        <dbReference type="EMBL" id="KMP07094.1"/>
    </source>
</evidence>
<dbReference type="STRING" id="404692.A0A0J6YJ32"/>
<feature type="transmembrane region" description="Helical" evidence="5">
    <location>
        <begin position="320"/>
        <end position="346"/>
    </location>
</feature>
<keyword evidence="3 5" id="KW-1133">Transmembrane helix</keyword>
<proteinExistence type="predicted"/>
<dbReference type="AlphaFoldDB" id="A0A0J6YJ32"/>
<dbReference type="GO" id="GO:0005254">
    <property type="term" value="F:chloride channel activity"/>
    <property type="evidence" value="ECO:0007669"/>
    <property type="project" value="TreeGrafter"/>
</dbReference>
<evidence type="ECO:0000256" key="4">
    <source>
        <dbReference type="ARBA" id="ARBA00023136"/>
    </source>
</evidence>
<gene>
    <name evidence="8" type="ORF">CIRG_06775</name>
</gene>
<feature type="transmembrane region" description="Helical" evidence="5">
    <location>
        <begin position="211"/>
        <end position="239"/>
    </location>
</feature>
<evidence type="ECO:0000256" key="5">
    <source>
        <dbReference type="SAM" id="Phobius"/>
    </source>
</evidence>
<dbReference type="Pfam" id="PF04547">
    <property type="entry name" value="Anoctamin"/>
    <property type="match status" value="1"/>
</dbReference>
<dbReference type="PANTHER" id="PTHR12308:SF73">
    <property type="entry name" value="ANOCTAMIN"/>
    <property type="match status" value="1"/>
</dbReference>
<dbReference type="OrthoDB" id="296386at2759"/>
<evidence type="ECO:0000256" key="2">
    <source>
        <dbReference type="ARBA" id="ARBA00022692"/>
    </source>
</evidence>
<dbReference type="InterPro" id="IPR049452">
    <property type="entry name" value="Anoctamin_TM"/>
</dbReference>
<dbReference type="GO" id="GO:0016020">
    <property type="term" value="C:membrane"/>
    <property type="evidence" value="ECO:0007669"/>
    <property type="project" value="UniProtKB-SubCell"/>
</dbReference>
<feature type="transmembrane region" description="Helical" evidence="5">
    <location>
        <begin position="245"/>
        <end position="261"/>
    </location>
</feature>
<keyword evidence="2 5" id="KW-0812">Transmembrane</keyword>
<dbReference type="Proteomes" id="UP000054565">
    <property type="component" value="Unassembled WGS sequence"/>
</dbReference>
<name>A0A0J6YJ32_COCIT</name>
<accession>A0A0J6YJ32</accession>
<organism evidence="8 9">
    <name type="scientific">Coccidioides immitis RMSCC 2394</name>
    <dbReference type="NCBI Taxonomy" id="404692"/>
    <lineage>
        <taxon>Eukaryota</taxon>
        <taxon>Fungi</taxon>
        <taxon>Dikarya</taxon>
        <taxon>Ascomycota</taxon>
        <taxon>Pezizomycotina</taxon>
        <taxon>Eurotiomycetes</taxon>
        <taxon>Eurotiomycetidae</taxon>
        <taxon>Onygenales</taxon>
        <taxon>Onygenaceae</taxon>
        <taxon>Coccidioides</taxon>
    </lineage>
</organism>
<evidence type="ECO:0000313" key="9">
    <source>
        <dbReference type="Proteomes" id="UP000054565"/>
    </source>
</evidence>
<dbReference type="GO" id="GO:0032541">
    <property type="term" value="C:cortical endoplasmic reticulum"/>
    <property type="evidence" value="ECO:0007669"/>
    <property type="project" value="TreeGrafter"/>
</dbReference>
<dbReference type="Pfam" id="PF20877">
    <property type="entry name" value="Anoctamin_N"/>
    <property type="match status" value="1"/>
</dbReference>
<feature type="domain" description="Anoctamin transmembrane" evidence="6">
    <location>
        <begin position="203"/>
        <end position="671"/>
    </location>
</feature>
<dbReference type="PANTHER" id="PTHR12308">
    <property type="entry name" value="ANOCTAMIN"/>
    <property type="match status" value="1"/>
</dbReference>
<sequence length="771" mass="87473">MLGSSSTEHGVPSALPFFGGATTGQPIPLPMEPELEASRRSKLDQIFHVEYVILYRFQDGDQAEAIHQFKRLVKALDYIGLETAVRPAGEGTLFVFVKAREDSLNKAIHRGRVRDWLYGVRQIQPGSDEEGTKQEPTEAERLRIIYHMITWPRTDGGVGITPKYGDWKHVEAVFPLHDKDVNKEWIMDWSRKTLLSRHDLDQIRARLGERVAFYFTFLQAYFTFLIFPAAFGVACWALLGQFSVVYAVVNSLACLVFVEFWKRQEVDLKLRWQVKGVSAIKAKRRQFKHDKEVIDSVTGEKILVFSTKTRLLRQLLQVPFALAAVLALGTLIAFCFGIEIFISEIYSGPFKAYLAFIPTVILSLMVPTISGILTKIATELTDYENYETQDSYDVALTQKIFVLNFITSYLPVFLTAFVYVPFAQKIVPYLDVFHVAAPQLVSKEGRARVAEFQIDRSRLRRQVIYFTVTAQIVNFGLEAVMPHVKRRVLNKYNEMQAEKKENHSKQESGPIQDAPAEADFLARVRKESELSEYDVTTDLREMCVQFGYLSLFSPVWPLVPLSFLINNWIELRSDFVKICIECRRPAPVRSDTIGPWLDSLGFLAWLGSITSAALVYMFSDGETGPDGGPSQIKGWALLLTIFFSEHLYLLARLGVQIAFSKIDTPETRHERGQRYRVRKAYLDTILPEQDGAAEVAEGREDNAESAVGGEEGAQRITRESLEEDARRFSQHSASAADMFWARQRGWKECAQVGVSLIQAGYTASLKEKKSQ</sequence>